<dbReference type="InterPro" id="IPR013563">
    <property type="entry name" value="Oligopep_ABC_C"/>
</dbReference>
<organism evidence="7 8">
    <name type="scientific">Microtetraspora glauca</name>
    <dbReference type="NCBI Taxonomy" id="1996"/>
    <lineage>
        <taxon>Bacteria</taxon>
        <taxon>Bacillati</taxon>
        <taxon>Actinomycetota</taxon>
        <taxon>Actinomycetes</taxon>
        <taxon>Streptosporangiales</taxon>
        <taxon>Streptosporangiaceae</taxon>
        <taxon>Microtetraspora</taxon>
    </lineage>
</organism>
<evidence type="ECO:0000313" key="7">
    <source>
        <dbReference type="EMBL" id="MEV0975108.1"/>
    </source>
</evidence>
<comment type="similarity">
    <text evidence="1">Belongs to the ABC transporter superfamily.</text>
</comment>
<dbReference type="SUPFAM" id="SSF52540">
    <property type="entry name" value="P-loop containing nucleoside triphosphate hydrolases"/>
    <property type="match status" value="1"/>
</dbReference>
<dbReference type="InterPro" id="IPR003439">
    <property type="entry name" value="ABC_transporter-like_ATP-bd"/>
</dbReference>
<evidence type="ECO:0000256" key="1">
    <source>
        <dbReference type="ARBA" id="ARBA00005417"/>
    </source>
</evidence>
<reference evidence="7 8" key="1">
    <citation type="submission" date="2024-06" db="EMBL/GenBank/DDBJ databases">
        <title>The Natural Products Discovery Center: Release of the First 8490 Sequenced Strains for Exploring Actinobacteria Biosynthetic Diversity.</title>
        <authorList>
            <person name="Kalkreuter E."/>
            <person name="Kautsar S.A."/>
            <person name="Yang D."/>
            <person name="Bader C.D."/>
            <person name="Teijaro C.N."/>
            <person name="Fluegel L."/>
            <person name="Davis C.M."/>
            <person name="Simpson J.R."/>
            <person name="Lauterbach L."/>
            <person name="Steele A.D."/>
            <person name="Gui C."/>
            <person name="Meng S."/>
            <person name="Li G."/>
            <person name="Viehrig K."/>
            <person name="Ye F."/>
            <person name="Su P."/>
            <person name="Kiefer A.F."/>
            <person name="Nichols A."/>
            <person name="Cepeda A.J."/>
            <person name="Yan W."/>
            <person name="Fan B."/>
            <person name="Jiang Y."/>
            <person name="Adhikari A."/>
            <person name="Zheng C.-J."/>
            <person name="Schuster L."/>
            <person name="Cowan T.M."/>
            <person name="Smanski M.J."/>
            <person name="Chevrette M.G."/>
            <person name="De Carvalho L.P.S."/>
            <person name="Shen B."/>
        </authorList>
    </citation>
    <scope>NUCLEOTIDE SEQUENCE [LARGE SCALE GENOMIC DNA]</scope>
    <source>
        <strain evidence="7 8">NPDC050100</strain>
    </source>
</reference>
<dbReference type="RefSeq" id="WP_358142457.1">
    <property type="nucleotide sequence ID" value="NZ_JBFALK010000044.1"/>
</dbReference>
<feature type="compositionally biased region" description="Pro residues" evidence="5">
    <location>
        <begin position="378"/>
        <end position="388"/>
    </location>
</feature>
<dbReference type="PROSITE" id="PS50893">
    <property type="entry name" value="ABC_TRANSPORTER_2"/>
    <property type="match status" value="1"/>
</dbReference>
<dbReference type="InterPro" id="IPR017871">
    <property type="entry name" value="ABC_transporter-like_CS"/>
</dbReference>
<dbReference type="PANTHER" id="PTHR43776">
    <property type="entry name" value="TRANSPORT ATP-BINDING PROTEIN"/>
    <property type="match status" value="1"/>
</dbReference>
<keyword evidence="8" id="KW-1185">Reference proteome</keyword>
<evidence type="ECO:0000256" key="4">
    <source>
        <dbReference type="ARBA" id="ARBA00022840"/>
    </source>
</evidence>
<dbReference type="PANTHER" id="PTHR43776:SF7">
    <property type="entry name" value="D,D-DIPEPTIDE TRANSPORT ATP-BINDING PROTEIN DDPF-RELATED"/>
    <property type="match status" value="1"/>
</dbReference>
<dbReference type="Pfam" id="PF08352">
    <property type="entry name" value="oligo_HPY"/>
    <property type="match status" value="1"/>
</dbReference>
<dbReference type="NCBIfam" id="TIGR01727">
    <property type="entry name" value="oligo_HPY"/>
    <property type="match status" value="1"/>
</dbReference>
<feature type="compositionally biased region" description="Low complexity" evidence="5">
    <location>
        <begin position="332"/>
        <end position="347"/>
    </location>
</feature>
<evidence type="ECO:0000256" key="3">
    <source>
        <dbReference type="ARBA" id="ARBA00022741"/>
    </source>
</evidence>
<dbReference type="GO" id="GO:0005524">
    <property type="term" value="F:ATP binding"/>
    <property type="evidence" value="ECO:0007669"/>
    <property type="project" value="UniProtKB-KW"/>
</dbReference>
<keyword evidence="4 7" id="KW-0067">ATP-binding</keyword>
<feature type="domain" description="ABC transporter" evidence="6">
    <location>
        <begin position="5"/>
        <end position="262"/>
    </location>
</feature>
<dbReference type="Pfam" id="PF00005">
    <property type="entry name" value="ABC_tran"/>
    <property type="match status" value="1"/>
</dbReference>
<dbReference type="InterPro" id="IPR027417">
    <property type="entry name" value="P-loop_NTPase"/>
</dbReference>
<sequence length="395" mass="42010">MSHLLEVEDLVLHHHVPRTIADRVARRPARVVRAVDGVSLHVDRGELVALVGESGSGKSSTAQSILGLVTPSHGTVRIDGSAIEGLGARAMRPWRRRMQMVLQDPYGSLDPRCTVASIVEEPLLIHRLGGSAEQRRAKAVDALERAGLRPAETFLPRRPRELSGGQRQRVAIAAGLVLDPSLLIADEPASMLDVSVRAGVLGLLRELCDSGETGILLITHDLATVAHYADRLAVMYLGRIVEEGPTRTVLEAPAHPYTRALMSSVLHPDPRERRSRVVLGGDVPDPGARPDGCAFHPRCPLADDGCRTTDPALGPVDQRPTEHSAACLRPLPAGHTTTAPAGRTTTPDLAGRAETPDPVLWPDRRNHVPADTAGTSPPAGPGAVPEPLPGGTVMP</sequence>
<name>A0ABV3GTZ6_MICGL</name>
<keyword evidence="2" id="KW-0813">Transport</keyword>
<dbReference type="InterPro" id="IPR003593">
    <property type="entry name" value="AAA+_ATPase"/>
</dbReference>
<evidence type="ECO:0000259" key="6">
    <source>
        <dbReference type="PROSITE" id="PS50893"/>
    </source>
</evidence>
<dbReference type="InterPro" id="IPR050319">
    <property type="entry name" value="ABC_transp_ATP-bind"/>
</dbReference>
<evidence type="ECO:0000256" key="2">
    <source>
        <dbReference type="ARBA" id="ARBA00022448"/>
    </source>
</evidence>
<comment type="caution">
    <text evidence="7">The sequence shown here is derived from an EMBL/GenBank/DDBJ whole genome shotgun (WGS) entry which is preliminary data.</text>
</comment>
<evidence type="ECO:0000313" key="8">
    <source>
        <dbReference type="Proteomes" id="UP001551675"/>
    </source>
</evidence>
<feature type="region of interest" description="Disordered" evidence="5">
    <location>
        <begin position="329"/>
        <end position="395"/>
    </location>
</feature>
<dbReference type="SMART" id="SM00382">
    <property type="entry name" value="AAA"/>
    <property type="match status" value="1"/>
</dbReference>
<dbReference type="PROSITE" id="PS00211">
    <property type="entry name" value="ABC_TRANSPORTER_1"/>
    <property type="match status" value="1"/>
</dbReference>
<dbReference type="Proteomes" id="UP001551675">
    <property type="component" value="Unassembled WGS sequence"/>
</dbReference>
<dbReference type="Gene3D" id="3.40.50.300">
    <property type="entry name" value="P-loop containing nucleotide triphosphate hydrolases"/>
    <property type="match status" value="1"/>
</dbReference>
<dbReference type="CDD" id="cd03257">
    <property type="entry name" value="ABC_NikE_OppD_transporters"/>
    <property type="match status" value="1"/>
</dbReference>
<evidence type="ECO:0000256" key="5">
    <source>
        <dbReference type="SAM" id="MobiDB-lite"/>
    </source>
</evidence>
<proteinExistence type="inferred from homology"/>
<protein>
    <submittedName>
        <fullName evidence="7">ABC transporter ATP-binding protein</fullName>
    </submittedName>
</protein>
<dbReference type="EMBL" id="JBFALK010000044">
    <property type="protein sequence ID" value="MEV0975108.1"/>
    <property type="molecule type" value="Genomic_DNA"/>
</dbReference>
<gene>
    <name evidence="7" type="ORF">AB0I59_41515</name>
</gene>
<keyword evidence="3" id="KW-0547">Nucleotide-binding</keyword>
<accession>A0ABV3GTZ6</accession>